<dbReference type="GO" id="GO:0030151">
    <property type="term" value="F:molybdenum ion binding"/>
    <property type="evidence" value="ECO:0007669"/>
    <property type="project" value="InterPro"/>
</dbReference>
<accession>A0A136J502</accession>
<dbReference type="STRING" id="196109.A0A136J502"/>
<keyword evidence="4" id="KW-1185">Reference proteome</keyword>
<dbReference type="Proteomes" id="UP000070501">
    <property type="component" value="Unassembled WGS sequence"/>
</dbReference>
<dbReference type="Pfam" id="PF03476">
    <property type="entry name" value="MOSC_N"/>
    <property type="match status" value="1"/>
</dbReference>
<dbReference type="InterPro" id="IPR011037">
    <property type="entry name" value="Pyrv_Knase-like_insert_dom_sf"/>
</dbReference>
<organism evidence="3 4">
    <name type="scientific">Microdochium bolleyi</name>
    <dbReference type="NCBI Taxonomy" id="196109"/>
    <lineage>
        <taxon>Eukaryota</taxon>
        <taxon>Fungi</taxon>
        <taxon>Dikarya</taxon>
        <taxon>Ascomycota</taxon>
        <taxon>Pezizomycotina</taxon>
        <taxon>Sordariomycetes</taxon>
        <taxon>Xylariomycetidae</taxon>
        <taxon>Xylariales</taxon>
        <taxon>Microdochiaceae</taxon>
        <taxon>Microdochium</taxon>
    </lineage>
</organism>
<dbReference type="SUPFAM" id="SSF50800">
    <property type="entry name" value="PK beta-barrel domain-like"/>
    <property type="match status" value="1"/>
</dbReference>
<proteinExistence type="predicted"/>
<dbReference type="Pfam" id="PF03473">
    <property type="entry name" value="MOSC"/>
    <property type="match status" value="1"/>
</dbReference>
<dbReference type="PROSITE" id="PS51340">
    <property type="entry name" value="MOSC"/>
    <property type="match status" value="1"/>
</dbReference>
<dbReference type="EMBL" id="KQ964249">
    <property type="protein sequence ID" value="KXJ92281.1"/>
    <property type="molecule type" value="Genomic_DNA"/>
</dbReference>
<dbReference type="GO" id="GO:0030170">
    <property type="term" value="F:pyridoxal phosphate binding"/>
    <property type="evidence" value="ECO:0007669"/>
    <property type="project" value="InterPro"/>
</dbReference>
<keyword evidence="1" id="KW-0812">Transmembrane</keyword>
<sequence length="442" mass="49290">MDTSSLPASLDLNSWLSLIGGLLAFVIPIILLVPPVSPRPSDALVQTHSIAGIQQSKSNIIQEAIEKAPPTIKGLLVYPIKSCAGVELAQSRVLPHGLEHDRVFTFAQLKSQFPVAVDADGNQRDKHSWEFITQRQFARLALLKIELWLPDEAKLKRQGLGLTQEAFVTVRFPWKELGWRGILETTAAKFRRGLWAEAEREVLLPMDFPLGKEIEDKGYTYEPVTIWKDSVMALNMAKELPEELQLFIGVSNKLALFRVDPAQLRNVTGNAPKKVVAGYQPVAKFQDAYPLNLINLASVQDFDAHVPKDEDLKQVDVFRFRPNIIISGAPAYAEESWKKIRFTRGTSNFHRELAADVCKLPNVDPVTAVRHPTEPDKSLRTHRKVDEGAPLKGCMGMQMVPMFDDIFATSTPGTVELSDLYGWIGTGMEIAVDEIGKHVIVK</sequence>
<keyword evidence="1" id="KW-0472">Membrane</keyword>
<feature type="domain" description="MOSC" evidence="2">
    <location>
        <begin position="254"/>
        <end position="424"/>
    </location>
</feature>
<evidence type="ECO:0000256" key="1">
    <source>
        <dbReference type="SAM" id="Phobius"/>
    </source>
</evidence>
<dbReference type="InterPro" id="IPR005302">
    <property type="entry name" value="MoCF_Sase_C"/>
</dbReference>
<evidence type="ECO:0000259" key="2">
    <source>
        <dbReference type="PROSITE" id="PS51340"/>
    </source>
</evidence>
<dbReference type="AlphaFoldDB" id="A0A136J502"/>
<name>A0A136J502_9PEZI</name>
<protein>
    <submittedName>
        <fullName evidence="3">MOSC domain-containing protein</fullName>
    </submittedName>
</protein>
<gene>
    <name evidence="3" type="ORF">Micbo1qcDRAFT_204278</name>
</gene>
<dbReference type="InterPro" id="IPR005303">
    <property type="entry name" value="MOCOS_middle"/>
</dbReference>
<dbReference type="InParanoid" id="A0A136J502"/>
<evidence type="ECO:0000313" key="3">
    <source>
        <dbReference type="EMBL" id="KXJ92281.1"/>
    </source>
</evidence>
<evidence type="ECO:0000313" key="4">
    <source>
        <dbReference type="Proteomes" id="UP000070501"/>
    </source>
</evidence>
<dbReference type="OrthoDB" id="17255at2759"/>
<keyword evidence="1" id="KW-1133">Transmembrane helix</keyword>
<feature type="transmembrane region" description="Helical" evidence="1">
    <location>
        <begin position="12"/>
        <end position="33"/>
    </location>
</feature>
<reference evidence="4" key="1">
    <citation type="submission" date="2016-02" db="EMBL/GenBank/DDBJ databases">
        <title>Draft genome sequence of Microdochium bolleyi, a fungal endophyte of beachgrass.</title>
        <authorList>
            <consortium name="DOE Joint Genome Institute"/>
            <person name="David A.S."/>
            <person name="May G."/>
            <person name="Haridas S."/>
            <person name="Lim J."/>
            <person name="Wang M."/>
            <person name="Labutti K."/>
            <person name="Lipzen A."/>
            <person name="Barry K."/>
            <person name="Grigoriev I.V."/>
        </authorList>
    </citation>
    <scope>NUCLEOTIDE SEQUENCE [LARGE SCALE GENOMIC DNA]</scope>
    <source>
        <strain evidence="4">J235TASD1</strain>
    </source>
</reference>
<dbReference type="GO" id="GO:0003824">
    <property type="term" value="F:catalytic activity"/>
    <property type="evidence" value="ECO:0007669"/>
    <property type="project" value="InterPro"/>
</dbReference>